<proteinExistence type="predicted"/>
<evidence type="ECO:0000313" key="11">
    <source>
        <dbReference type="Proteomes" id="UP000265140"/>
    </source>
</evidence>
<comment type="subcellular location">
    <subcellularLocation>
        <location evidence="1">Cell projection</location>
        <location evidence="1">Cilium</location>
    </subcellularLocation>
    <subcellularLocation>
        <location evidence="2">Cytoplasm</location>
        <location evidence="2">Cytoskeleton</location>
    </subcellularLocation>
</comment>
<gene>
    <name evidence="10" type="primary">CFAP43</name>
</gene>
<feature type="coiled-coil region" evidence="9">
    <location>
        <begin position="436"/>
        <end position="470"/>
    </location>
</feature>
<dbReference type="AlphaFoldDB" id="A0A6Q2Z4V9"/>
<keyword evidence="8" id="KW-0966">Cell projection</keyword>
<reference evidence="11" key="1">
    <citation type="journal article" date="2014" name="PLoS ONE">
        <title>The genome and linkage map of the northern pike (Esox lucius): conserved synteny revealed between the salmonid sister group and the Neoteleostei.</title>
        <authorList>
            <person name="Rondeau E.B."/>
            <person name="Minkley D.R."/>
            <person name="Leong J.S."/>
            <person name="Messmer A.M."/>
            <person name="Jantzen J.R."/>
            <person name="von Schalburg K.R."/>
            <person name="Lemon C."/>
            <person name="Bird N.H."/>
            <person name="Koop B.F."/>
        </authorList>
    </citation>
    <scope>NUCLEOTIDE SEQUENCE</scope>
</reference>
<accession>A0A6Q2Z4V9</accession>
<dbReference type="Ensembl" id="ENSELUT00000087426.2">
    <property type="protein sequence ID" value="ENSELUP00000073409.2"/>
    <property type="gene ID" value="ENSELUG00000007460.3"/>
</dbReference>
<feature type="coiled-coil region" evidence="9">
    <location>
        <begin position="38"/>
        <end position="83"/>
    </location>
</feature>
<sequence>FRGLDQMMAGVLELKKEDILRMVPQPEFIVSKPDIQWKEDEKKIYKEYEKRVKELNEEKEKYRKTLEAEMKKLQASIMEATQGFDETLTKLFERKVKSEMVIYQEELKIANLVYSILIEEEMINRETELSLKLEESKTGEELNKHKQNVEMFRETYDNVVAEDKLLDRGFRKEFFDVPGHVVDQLFKLYKRRPRVQRMRTQADNSTNPFKERPLQGPVAAEGLCQMMKAMEELDTPENMPEGLDPSIWERFCLARRAKVESEQQVKIKALILAEIQAFLQKRSDEDESARLEIISLIDEINGLREEKMRFRLDIMVQILIRQGQVEIENGDFIADYSDSLLIHKCVVEDLNKTIRALGEQKIDSMVECKDFRKGIIQQEWEHKRMRMQMEDLNNTARDIQMLHVSQELQEYLSETDHDNRISKQVSTVEKTITLQEKTHQKNVQKCKKLIKQLSRQAAIKAEKNAALDEQLANMQVTVAERRHIYEAIGNKQSTESDAEERYQEIIQRKKLVDLIRAQAEEVAVLRAKLERMRMKTFPVLDQLKHD</sequence>
<evidence type="ECO:0000256" key="9">
    <source>
        <dbReference type="SAM" id="Coils"/>
    </source>
</evidence>
<evidence type="ECO:0000256" key="4">
    <source>
        <dbReference type="ARBA" id="ARBA00022574"/>
    </source>
</evidence>
<protein>
    <recommendedName>
        <fullName evidence="12">Cilia and flagella associated protein 43</fullName>
    </recommendedName>
</protein>
<dbReference type="Bgee" id="ENSELUG00000007460">
    <property type="expression patterns" value="Expressed in nose and 10 other cell types or tissues"/>
</dbReference>
<keyword evidence="6 9" id="KW-0175">Coiled coil</keyword>
<dbReference type="GO" id="GO:0007288">
    <property type="term" value="P:sperm axoneme assembly"/>
    <property type="evidence" value="ECO:0007669"/>
    <property type="project" value="TreeGrafter"/>
</dbReference>
<dbReference type="PANTHER" id="PTHR14885:SF1">
    <property type="entry name" value="CILIA- AND FLAGELLA-ASSOCIATED PROTEIN 43"/>
    <property type="match status" value="1"/>
</dbReference>
<name>A0A6Q2Z4V9_ESOLU</name>
<evidence type="ECO:0000256" key="8">
    <source>
        <dbReference type="ARBA" id="ARBA00023273"/>
    </source>
</evidence>
<keyword evidence="5" id="KW-0677">Repeat</keyword>
<reference evidence="10" key="2">
    <citation type="submission" date="2020-02" db="EMBL/GenBank/DDBJ databases">
        <title>Esox lucius (northern pike) genome, fEsoLuc1, primary haplotype.</title>
        <authorList>
            <person name="Myers G."/>
            <person name="Karagic N."/>
            <person name="Meyer A."/>
            <person name="Pippel M."/>
            <person name="Reichard M."/>
            <person name="Winkler S."/>
            <person name="Tracey A."/>
            <person name="Sims Y."/>
            <person name="Howe K."/>
            <person name="Rhie A."/>
            <person name="Formenti G."/>
            <person name="Durbin R."/>
            <person name="Fedrigo O."/>
            <person name="Jarvis E.D."/>
        </authorList>
    </citation>
    <scope>NUCLEOTIDE SEQUENCE [LARGE SCALE GENOMIC DNA]</scope>
</reference>
<dbReference type="Pfam" id="PF25828">
    <property type="entry name" value="CC_Cfap43"/>
    <property type="match status" value="1"/>
</dbReference>
<evidence type="ECO:0000256" key="2">
    <source>
        <dbReference type="ARBA" id="ARBA00004245"/>
    </source>
</evidence>
<reference evidence="10" key="3">
    <citation type="submission" date="2025-08" db="UniProtKB">
        <authorList>
            <consortium name="Ensembl"/>
        </authorList>
    </citation>
    <scope>IDENTIFICATION</scope>
</reference>
<keyword evidence="11" id="KW-1185">Reference proteome</keyword>
<organism evidence="10 11">
    <name type="scientific">Esox lucius</name>
    <name type="common">Northern pike</name>
    <dbReference type="NCBI Taxonomy" id="8010"/>
    <lineage>
        <taxon>Eukaryota</taxon>
        <taxon>Metazoa</taxon>
        <taxon>Chordata</taxon>
        <taxon>Craniata</taxon>
        <taxon>Vertebrata</taxon>
        <taxon>Euteleostomi</taxon>
        <taxon>Actinopterygii</taxon>
        <taxon>Neopterygii</taxon>
        <taxon>Teleostei</taxon>
        <taxon>Protacanthopterygii</taxon>
        <taxon>Esociformes</taxon>
        <taxon>Esocidae</taxon>
        <taxon>Esox</taxon>
    </lineage>
</organism>
<evidence type="ECO:0000313" key="10">
    <source>
        <dbReference type="Ensembl" id="ENSELUP00000073409.2"/>
    </source>
</evidence>
<evidence type="ECO:0008006" key="12">
    <source>
        <dbReference type="Google" id="ProtNLM"/>
    </source>
</evidence>
<keyword evidence="3" id="KW-0963">Cytoplasm</keyword>
<keyword evidence="4" id="KW-0853">WD repeat</keyword>
<evidence type="ECO:0000256" key="7">
    <source>
        <dbReference type="ARBA" id="ARBA00023212"/>
    </source>
</evidence>
<evidence type="ECO:0000256" key="1">
    <source>
        <dbReference type="ARBA" id="ARBA00004138"/>
    </source>
</evidence>
<dbReference type="PANTHER" id="PTHR14885">
    <property type="entry name" value="CILIA- AND FLAGELLA-ASSOCIATED PROTEIN 43-RELATED"/>
    <property type="match status" value="1"/>
</dbReference>
<evidence type="ECO:0000256" key="5">
    <source>
        <dbReference type="ARBA" id="ARBA00022737"/>
    </source>
</evidence>
<dbReference type="GeneTree" id="ENSGT00530000064714"/>
<reference evidence="10" key="4">
    <citation type="submission" date="2025-09" db="UniProtKB">
        <authorList>
            <consortium name="Ensembl"/>
        </authorList>
    </citation>
    <scope>IDENTIFICATION</scope>
</reference>
<dbReference type="Proteomes" id="UP000265140">
    <property type="component" value="Chromosome 6"/>
</dbReference>
<dbReference type="GO" id="GO:0005930">
    <property type="term" value="C:axoneme"/>
    <property type="evidence" value="ECO:0007669"/>
    <property type="project" value="TreeGrafter"/>
</dbReference>
<keyword evidence="7" id="KW-0206">Cytoskeleton</keyword>
<evidence type="ECO:0000256" key="6">
    <source>
        <dbReference type="ARBA" id="ARBA00023054"/>
    </source>
</evidence>
<evidence type="ECO:0000256" key="3">
    <source>
        <dbReference type="ARBA" id="ARBA00022490"/>
    </source>
</evidence>